<dbReference type="InterPro" id="IPR002931">
    <property type="entry name" value="Transglutaminase-like"/>
</dbReference>
<evidence type="ECO:0000313" key="2">
    <source>
        <dbReference type="EMBL" id="MCG2420079.1"/>
    </source>
</evidence>
<dbReference type="AlphaFoldDB" id="A0A9X1U1W9"/>
<protein>
    <submittedName>
        <fullName evidence="2">Transglutaminase-like domain-containing protein</fullName>
    </submittedName>
</protein>
<comment type="caution">
    <text evidence="2">The sequence shown here is derived from an EMBL/GenBank/DDBJ whole genome shotgun (WGS) entry which is preliminary data.</text>
</comment>
<dbReference type="Gene3D" id="3.10.620.30">
    <property type="match status" value="1"/>
</dbReference>
<dbReference type="SUPFAM" id="SSF54001">
    <property type="entry name" value="Cysteine proteinases"/>
    <property type="match status" value="1"/>
</dbReference>
<evidence type="ECO:0000259" key="1">
    <source>
        <dbReference type="Pfam" id="PF01841"/>
    </source>
</evidence>
<organism evidence="2 3">
    <name type="scientific">Aequorivita vitellina</name>
    <dbReference type="NCBI Taxonomy" id="2874475"/>
    <lineage>
        <taxon>Bacteria</taxon>
        <taxon>Pseudomonadati</taxon>
        <taxon>Bacteroidota</taxon>
        <taxon>Flavobacteriia</taxon>
        <taxon>Flavobacteriales</taxon>
        <taxon>Flavobacteriaceae</taxon>
        <taxon>Aequorivita</taxon>
    </lineage>
</organism>
<dbReference type="EMBL" id="JAIRBA010000032">
    <property type="protein sequence ID" value="MCG2420079.1"/>
    <property type="molecule type" value="Genomic_DNA"/>
</dbReference>
<dbReference type="Pfam" id="PF01841">
    <property type="entry name" value="Transglut_core"/>
    <property type="match status" value="1"/>
</dbReference>
<proteinExistence type="predicted"/>
<sequence length="609" mass="69796">MKSFSNALILLFFAFFNFIGFAQDFQLKSKLERIEIQADSSFVKEIAIVFKKSDVPRLYPIIYDTELEQLTNVQLFEQKGRRLKELSVKNMYEEAAKLDYITSKKIKIVEIPADIEVKLTYLISCKELMYFSSLQFFSYDQIDTLNYEINVPLEFKFTHNTIYQDSLSFFAIDSISTNTGSMWNIKVAPKKVEPDPLQFFGIYKNMKVPFMRTLVMPSSYNNQPINYMNDWYFKQVAPKQGLSVSVKEKIDALTANTTDPSQIVNIIYNYVKSNFKYVAIEIGMGAFIPSHVNEVYLNKQGDCKDLSNLLSEALKYKGIDSHIALAATFDHISDCDFPSLSSANHVIAIAYINDETVLLDPTDPIHVAGTPVQSLQDRTVLIVSSKGGSFYKVKGFSPQQNEIFYALDLKIDSNDMNIKGTFNVDYNGLSSNYLRRILKSEGEKEFANYAETFYDEIFGNQLISDLTILNQANKLHLQGNIAINGKTFNDDTNKYLFIDFLPRLIETERRETLIDGTYLHNPYNKKVLVNIKLDQPVETFNPIEHTFEGEGISLNVTQRALSNLEIEISYDFIFDHIFIDKENISKTNEILESFKKIINAPIVLKIQKS</sequence>
<gene>
    <name evidence="2" type="ORF">K8089_13700</name>
</gene>
<reference evidence="2" key="1">
    <citation type="submission" date="2021-09" db="EMBL/GenBank/DDBJ databases">
        <title>Genome of Aequorivita sp. strain F47161.</title>
        <authorList>
            <person name="Wang Y."/>
        </authorList>
    </citation>
    <scope>NUCLEOTIDE SEQUENCE</scope>
    <source>
        <strain evidence="2">F47161</strain>
    </source>
</reference>
<dbReference type="Proteomes" id="UP001139461">
    <property type="component" value="Unassembled WGS sequence"/>
</dbReference>
<dbReference type="InterPro" id="IPR038765">
    <property type="entry name" value="Papain-like_cys_pep_sf"/>
</dbReference>
<feature type="domain" description="Transglutaminase-like" evidence="1">
    <location>
        <begin position="251"/>
        <end position="354"/>
    </location>
</feature>
<accession>A0A9X1U1W9</accession>
<evidence type="ECO:0000313" key="3">
    <source>
        <dbReference type="Proteomes" id="UP001139461"/>
    </source>
</evidence>
<name>A0A9X1U1W9_9FLAO</name>
<dbReference type="RefSeq" id="WP_237603862.1">
    <property type="nucleotide sequence ID" value="NZ_JAIRBA010000032.1"/>
</dbReference>
<keyword evidence="3" id="KW-1185">Reference proteome</keyword>